<keyword evidence="1" id="KW-1133">Transmembrane helix</keyword>
<proteinExistence type="predicted"/>
<feature type="transmembrane region" description="Helical" evidence="1">
    <location>
        <begin position="322"/>
        <end position="340"/>
    </location>
</feature>
<feature type="transmembrane region" description="Helical" evidence="1">
    <location>
        <begin position="71"/>
        <end position="91"/>
    </location>
</feature>
<evidence type="ECO:0000313" key="3">
    <source>
        <dbReference type="Proteomes" id="UP000675781"/>
    </source>
</evidence>
<evidence type="ECO:0000256" key="1">
    <source>
        <dbReference type="SAM" id="Phobius"/>
    </source>
</evidence>
<feature type="transmembrane region" description="Helical" evidence="1">
    <location>
        <begin position="112"/>
        <end position="139"/>
    </location>
</feature>
<reference evidence="2" key="1">
    <citation type="submission" date="2021-04" db="EMBL/GenBank/DDBJ databases">
        <title>Genome based classification of Actinospica acidithermotolerans sp. nov., an actinobacterium isolated from an Indonesian hot spring.</title>
        <authorList>
            <person name="Kusuma A.B."/>
            <person name="Putra K.E."/>
            <person name="Nafisah S."/>
            <person name="Loh J."/>
            <person name="Nouioui I."/>
            <person name="Goodfellow M."/>
        </authorList>
    </citation>
    <scope>NUCLEOTIDE SEQUENCE</scope>
    <source>
        <strain evidence="2">CSCA 57</strain>
    </source>
</reference>
<evidence type="ECO:0000313" key="2">
    <source>
        <dbReference type="EMBL" id="MBR7831917.1"/>
    </source>
</evidence>
<keyword evidence="3" id="KW-1185">Reference proteome</keyword>
<protein>
    <recommendedName>
        <fullName evidence="4">Transmembrane transport protein</fullName>
    </recommendedName>
</protein>
<feature type="transmembrane region" description="Helical" evidence="1">
    <location>
        <begin position="159"/>
        <end position="179"/>
    </location>
</feature>
<comment type="caution">
    <text evidence="2">The sequence shown here is derived from an EMBL/GenBank/DDBJ whole genome shotgun (WGS) entry which is preliminary data.</text>
</comment>
<keyword evidence="1" id="KW-0472">Membrane</keyword>
<dbReference type="EMBL" id="JAGSOG010000004">
    <property type="protein sequence ID" value="MBR7831917.1"/>
    <property type="molecule type" value="Genomic_DNA"/>
</dbReference>
<gene>
    <name evidence="2" type="ORF">KDL01_01515</name>
</gene>
<evidence type="ECO:0008006" key="4">
    <source>
        <dbReference type="Google" id="ProtNLM"/>
    </source>
</evidence>
<dbReference type="RefSeq" id="WP_212526455.1">
    <property type="nucleotide sequence ID" value="NZ_JAGSOG010000004.1"/>
</dbReference>
<feature type="transmembrane region" description="Helical" evidence="1">
    <location>
        <begin position="12"/>
        <end position="29"/>
    </location>
</feature>
<organism evidence="2 3">
    <name type="scientific">Actinospica durhamensis</name>
    <dbReference type="NCBI Taxonomy" id="1508375"/>
    <lineage>
        <taxon>Bacteria</taxon>
        <taxon>Bacillati</taxon>
        <taxon>Actinomycetota</taxon>
        <taxon>Actinomycetes</taxon>
        <taxon>Catenulisporales</taxon>
        <taxon>Actinospicaceae</taxon>
        <taxon>Actinospica</taxon>
    </lineage>
</organism>
<dbReference type="AlphaFoldDB" id="A0A941EI55"/>
<accession>A0A941EI55</accession>
<feature type="transmembrane region" description="Helical" evidence="1">
    <location>
        <begin position="186"/>
        <end position="204"/>
    </location>
</feature>
<keyword evidence="1" id="KW-0812">Transmembrane</keyword>
<sequence length="345" mass="37363">MIWLTWRQFRTQTYVALVLLAAAAAYLLISGHQLHHSYTVDLATCQTSSNCSDVLDALQSQYNGPLDLVELLLMAVPALIGIFWGAPLIAAELERGTHYTAWHQSVTRTRWLAVKLTLVGFASVLTAGVLSLLVTWWTSPLDTLTGNRFGIQAFNARDITPLGYAAFAFVLGAVLGLLFRRAVPAMAATIAIFIAVQILVSAGLRPHLLPATTVSLPINQTTMSQAIRFDRSASTTGPVLIDLAAPAGAWDLSQTQALGPNGQPIQTSAIISCWSQMAAGPGAKGGPPDFSSLGACLAPQHLHVDMTYQPAYRYWQLQWMETAFYTVLAALLAAVCFRRIRRVRG</sequence>
<dbReference type="Proteomes" id="UP000675781">
    <property type="component" value="Unassembled WGS sequence"/>
</dbReference>
<name>A0A941EI55_9ACTN</name>